<gene>
    <name evidence="3" type="ORF">CYLTODRAFT_358729</name>
</gene>
<dbReference type="PANTHER" id="PTHR48081:SF33">
    <property type="entry name" value="KYNURENINE FORMAMIDASE"/>
    <property type="match status" value="1"/>
</dbReference>
<evidence type="ECO:0000313" key="3">
    <source>
        <dbReference type="EMBL" id="KIY64237.1"/>
    </source>
</evidence>
<dbReference type="GO" id="GO:0016787">
    <property type="term" value="F:hydrolase activity"/>
    <property type="evidence" value="ECO:0007669"/>
    <property type="project" value="UniProtKB-KW"/>
</dbReference>
<dbReference type="InterPro" id="IPR029058">
    <property type="entry name" value="AB_hydrolase_fold"/>
</dbReference>
<dbReference type="Gene3D" id="3.40.50.1820">
    <property type="entry name" value="alpha/beta hydrolase"/>
    <property type="match status" value="1"/>
</dbReference>
<organism evidence="3 4">
    <name type="scientific">Cylindrobasidium torrendii FP15055 ss-10</name>
    <dbReference type="NCBI Taxonomy" id="1314674"/>
    <lineage>
        <taxon>Eukaryota</taxon>
        <taxon>Fungi</taxon>
        <taxon>Dikarya</taxon>
        <taxon>Basidiomycota</taxon>
        <taxon>Agaricomycotina</taxon>
        <taxon>Agaricomycetes</taxon>
        <taxon>Agaricomycetidae</taxon>
        <taxon>Agaricales</taxon>
        <taxon>Marasmiineae</taxon>
        <taxon>Physalacriaceae</taxon>
        <taxon>Cylindrobasidium</taxon>
    </lineage>
</organism>
<dbReference type="OrthoDB" id="6495301at2759"/>
<dbReference type="STRING" id="1314674.A0A0D7B195"/>
<evidence type="ECO:0000259" key="2">
    <source>
        <dbReference type="Pfam" id="PF20434"/>
    </source>
</evidence>
<dbReference type="EMBL" id="KN880647">
    <property type="protein sequence ID" value="KIY64237.1"/>
    <property type="molecule type" value="Genomic_DNA"/>
</dbReference>
<feature type="domain" description="BD-FAE-like" evidence="2">
    <location>
        <begin position="36"/>
        <end position="240"/>
    </location>
</feature>
<accession>A0A0D7B195</accession>
<dbReference type="SUPFAM" id="SSF53474">
    <property type="entry name" value="alpha/beta-Hydrolases"/>
    <property type="match status" value="1"/>
</dbReference>
<sequence length="289" mass="31789">MDVVSDVPYTDNLDNPRLQFDLYVPRQPSSSSSSPSSAPRPLLCFVHGGAWRSEDKRDHAALAAKLVSTTGLCVLVPNYRLTPQSPTPETAFQHPAHAQDILRLLTFIPTWSGPDSSNGRPFDENRIFLIGHSCAAHMLASIFLDSSAVTPELTPSPAMLLAVRGLILAEGIYDIDALVDRFPNYRMWFIDGAFGERDSYADVSVTSLPTRTTHIRWLILHSTADELVNIEQSEAMHRHLCDLYAGVPQVDYHVGLSVNDFGGHLETLSADAFVEGVAAFVKDKRSSTL</sequence>
<reference evidence="3 4" key="1">
    <citation type="journal article" date="2015" name="Fungal Genet. Biol.">
        <title>Evolution of novel wood decay mechanisms in Agaricales revealed by the genome sequences of Fistulina hepatica and Cylindrobasidium torrendii.</title>
        <authorList>
            <person name="Floudas D."/>
            <person name="Held B.W."/>
            <person name="Riley R."/>
            <person name="Nagy L.G."/>
            <person name="Koehler G."/>
            <person name="Ransdell A.S."/>
            <person name="Younus H."/>
            <person name="Chow J."/>
            <person name="Chiniquy J."/>
            <person name="Lipzen A."/>
            <person name="Tritt A."/>
            <person name="Sun H."/>
            <person name="Haridas S."/>
            <person name="LaButti K."/>
            <person name="Ohm R.A."/>
            <person name="Kues U."/>
            <person name="Blanchette R.A."/>
            <person name="Grigoriev I.V."/>
            <person name="Minto R.E."/>
            <person name="Hibbett D.S."/>
        </authorList>
    </citation>
    <scope>NUCLEOTIDE SEQUENCE [LARGE SCALE GENOMIC DNA]</scope>
    <source>
        <strain evidence="3 4">FP15055 ss-10</strain>
    </source>
</reference>
<evidence type="ECO:0000313" key="4">
    <source>
        <dbReference type="Proteomes" id="UP000054007"/>
    </source>
</evidence>
<keyword evidence="1 3" id="KW-0378">Hydrolase</keyword>
<dbReference type="Pfam" id="PF20434">
    <property type="entry name" value="BD-FAE"/>
    <property type="match status" value="1"/>
</dbReference>
<name>A0A0D7B195_9AGAR</name>
<dbReference type="Proteomes" id="UP000054007">
    <property type="component" value="Unassembled WGS sequence"/>
</dbReference>
<evidence type="ECO:0000256" key="1">
    <source>
        <dbReference type="ARBA" id="ARBA00022801"/>
    </source>
</evidence>
<proteinExistence type="predicted"/>
<dbReference type="PANTHER" id="PTHR48081">
    <property type="entry name" value="AB HYDROLASE SUPERFAMILY PROTEIN C4A8.06C"/>
    <property type="match status" value="1"/>
</dbReference>
<dbReference type="InterPro" id="IPR049492">
    <property type="entry name" value="BD-FAE-like_dom"/>
</dbReference>
<dbReference type="AlphaFoldDB" id="A0A0D7B195"/>
<keyword evidence="4" id="KW-1185">Reference proteome</keyword>
<dbReference type="InterPro" id="IPR050300">
    <property type="entry name" value="GDXG_lipolytic_enzyme"/>
</dbReference>
<protein>
    <submittedName>
        <fullName evidence="3">Alpha/beta-hydrolase</fullName>
    </submittedName>
</protein>